<dbReference type="AlphaFoldDB" id="A0A2M6XDM5"/>
<sequence length="145" mass="15210">MIKIKNTIIITILVAIITTAGGFFAGTKYQQSKQTTRQFGNIGNGNLGGMRNGIGGNRAGFTPVNGEIISSDANSITVKLQDGSSKIVLYSDKIPINKSSQGAAADLKIGERVAVFGQTNTDGSVTAQSIQLNPIERNIPTPTSQ</sequence>
<evidence type="ECO:0000313" key="2">
    <source>
        <dbReference type="Proteomes" id="UP000228996"/>
    </source>
</evidence>
<dbReference type="Proteomes" id="UP000228996">
    <property type="component" value="Unassembled WGS sequence"/>
</dbReference>
<proteinExistence type="predicted"/>
<gene>
    <name evidence="1" type="ORF">COT44_01350</name>
</gene>
<reference evidence="2" key="1">
    <citation type="submission" date="2017-09" db="EMBL/GenBank/DDBJ databases">
        <title>Depth-based differentiation of microbial function through sediment-hosted aquifers and enrichment of novel symbionts in the deep terrestrial subsurface.</title>
        <authorList>
            <person name="Probst A.J."/>
            <person name="Ladd B."/>
            <person name="Jarett J.K."/>
            <person name="Geller-Mcgrath D.E."/>
            <person name="Sieber C.M.K."/>
            <person name="Emerson J.B."/>
            <person name="Anantharaman K."/>
            <person name="Thomas B.C."/>
            <person name="Malmstrom R."/>
            <person name="Stieglmeier M."/>
            <person name="Klingl A."/>
            <person name="Woyke T."/>
            <person name="Ryan C.M."/>
            <person name="Banfield J.F."/>
        </authorList>
    </citation>
    <scope>NUCLEOTIDE SEQUENCE [LARGE SCALE GENOMIC DNA]</scope>
</reference>
<name>A0A2M6XDM5_9BACT</name>
<protein>
    <recommendedName>
        <fullName evidence="3">DUF5666 domain-containing protein</fullName>
    </recommendedName>
</protein>
<comment type="caution">
    <text evidence="1">The sequence shown here is derived from an EMBL/GenBank/DDBJ whole genome shotgun (WGS) entry which is preliminary data.</text>
</comment>
<dbReference type="EMBL" id="PEYO01000006">
    <property type="protein sequence ID" value="PIU03783.1"/>
    <property type="molecule type" value="Genomic_DNA"/>
</dbReference>
<evidence type="ECO:0000313" key="1">
    <source>
        <dbReference type="EMBL" id="PIU03783.1"/>
    </source>
</evidence>
<organism evidence="1 2">
    <name type="scientific">Candidatus Shapirobacteria bacterium CG08_land_8_20_14_0_20_39_18</name>
    <dbReference type="NCBI Taxonomy" id="1974883"/>
    <lineage>
        <taxon>Bacteria</taxon>
        <taxon>Candidatus Shapironibacteriota</taxon>
    </lineage>
</organism>
<evidence type="ECO:0008006" key="3">
    <source>
        <dbReference type="Google" id="ProtNLM"/>
    </source>
</evidence>
<accession>A0A2M6XDM5</accession>